<dbReference type="InterPro" id="IPR001021">
    <property type="entry name" value="Ribosomal_bL25_long"/>
</dbReference>
<evidence type="ECO:0000256" key="3">
    <source>
        <dbReference type="ARBA" id="ARBA00022980"/>
    </source>
</evidence>
<dbReference type="EMBL" id="JAUOZS010000001">
    <property type="protein sequence ID" value="MDT8900364.1"/>
    <property type="molecule type" value="Genomic_DNA"/>
</dbReference>
<dbReference type="Gene3D" id="2.40.240.10">
    <property type="entry name" value="Ribosomal Protein L25, Chain P"/>
    <property type="match status" value="1"/>
</dbReference>
<dbReference type="Pfam" id="PF14693">
    <property type="entry name" value="Ribosomal_TL5_C"/>
    <property type="match status" value="1"/>
</dbReference>
<evidence type="ECO:0000256" key="5">
    <source>
        <dbReference type="HAMAP-Rule" id="MF_01334"/>
    </source>
</evidence>
<proteinExistence type="inferred from homology"/>
<comment type="similarity">
    <text evidence="5">Belongs to the bacterial ribosomal protein bL25 family. CTC subfamily.</text>
</comment>
<dbReference type="Pfam" id="PF01386">
    <property type="entry name" value="Ribosomal_L25p"/>
    <property type="match status" value="1"/>
</dbReference>
<keyword evidence="4 5" id="KW-0687">Ribonucleoprotein</keyword>
<evidence type="ECO:0000313" key="8">
    <source>
        <dbReference type="EMBL" id="MDT8900364.1"/>
    </source>
</evidence>
<dbReference type="SUPFAM" id="SSF50715">
    <property type="entry name" value="Ribosomal protein L25-like"/>
    <property type="match status" value="1"/>
</dbReference>
<dbReference type="PANTHER" id="PTHR33284:SF1">
    <property type="entry name" value="RIBOSOMAL PROTEIN L25_GLN-TRNA SYNTHETASE, ANTI-CODON-BINDING DOMAIN-CONTAINING PROTEIN"/>
    <property type="match status" value="1"/>
</dbReference>
<organism evidence="8 9">
    <name type="scientific">Anaeroselena agilis</name>
    <dbReference type="NCBI Taxonomy" id="3063788"/>
    <lineage>
        <taxon>Bacteria</taxon>
        <taxon>Bacillati</taxon>
        <taxon>Bacillota</taxon>
        <taxon>Negativicutes</taxon>
        <taxon>Acetonemataceae</taxon>
        <taxon>Anaeroselena</taxon>
    </lineage>
</organism>
<name>A0ABU3NU62_9FIRM</name>
<dbReference type="InterPro" id="IPR020056">
    <property type="entry name" value="Rbsml_bL25/Gln-tRNA_synth_N"/>
</dbReference>
<dbReference type="GO" id="GO:0005840">
    <property type="term" value="C:ribosome"/>
    <property type="evidence" value="ECO:0007669"/>
    <property type="project" value="UniProtKB-KW"/>
</dbReference>
<dbReference type="InterPro" id="IPR029751">
    <property type="entry name" value="Ribosomal_L25_dom"/>
</dbReference>
<evidence type="ECO:0000256" key="4">
    <source>
        <dbReference type="ARBA" id="ARBA00023274"/>
    </source>
</evidence>
<dbReference type="InterPro" id="IPR020930">
    <property type="entry name" value="Ribosomal_uL5_bac-type"/>
</dbReference>
<dbReference type="InterPro" id="IPR011035">
    <property type="entry name" value="Ribosomal_bL25/Gln-tRNA_synth"/>
</dbReference>
<evidence type="ECO:0000256" key="2">
    <source>
        <dbReference type="ARBA" id="ARBA00022884"/>
    </source>
</evidence>
<evidence type="ECO:0000259" key="7">
    <source>
        <dbReference type="Pfam" id="PF14693"/>
    </source>
</evidence>
<comment type="subunit">
    <text evidence="5">Part of the 50S ribosomal subunit; part of the 5S rRNA/L5/L18/L25 subcomplex. Contacts the 5S rRNA. Binds to the 5S rRNA independently of L5 and L18.</text>
</comment>
<keyword evidence="9" id="KW-1185">Reference proteome</keyword>
<evidence type="ECO:0000259" key="6">
    <source>
        <dbReference type="Pfam" id="PF01386"/>
    </source>
</evidence>
<dbReference type="CDD" id="cd00495">
    <property type="entry name" value="Ribosomal_L25_TL5_CTC"/>
    <property type="match status" value="1"/>
</dbReference>
<dbReference type="InterPro" id="IPR020057">
    <property type="entry name" value="Ribosomal_bL25_b-dom"/>
</dbReference>
<dbReference type="Proteomes" id="UP001254848">
    <property type="component" value="Unassembled WGS sequence"/>
</dbReference>
<evidence type="ECO:0000256" key="1">
    <source>
        <dbReference type="ARBA" id="ARBA00022730"/>
    </source>
</evidence>
<comment type="function">
    <text evidence="5">This is one of the proteins that binds to the 5S RNA in the ribosome where it forms part of the central protuberance.</text>
</comment>
<keyword evidence="3 5" id="KW-0689">Ribosomal protein</keyword>
<dbReference type="HAMAP" id="MF_01334">
    <property type="entry name" value="Ribosomal_bL25_CTC"/>
    <property type="match status" value="1"/>
</dbReference>
<dbReference type="PANTHER" id="PTHR33284">
    <property type="entry name" value="RIBOSOMAL PROTEIN L25/GLN-TRNA SYNTHETASE, ANTI-CODON-BINDING DOMAIN-CONTAINING PROTEIN"/>
    <property type="match status" value="1"/>
</dbReference>
<protein>
    <recommendedName>
        <fullName evidence="5">Large ribosomal subunit protein bL25</fullName>
    </recommendedName>
    <alternativeName>
        <fullName evidence="5">General stress protein CTC</fullName>
    </alternativeName>
</protein>
<accession>A0ABU3NU62</accession>
<dbReference type="RefSeq" id="WP_413778912.1">
    <property type="nucleotide sequence ID" value="NZ_JAUOZS010000001.1"/>
</dbReference>
<dbReference type="Gene3D" id="2.170.120.20">
    <property type="entry name" value="Ribosomal protein L25, beta domain"/>
    <property type="match status" value="1"/>
</dbReference>
<dbReference type="InterPro" id="IPR037121">
    <property type="entry name" value="Ribosomal_bL25_C"/>
</dbReference>
<reference evidence="8 9" key="1">
    <citation type="submission" date="2023-07" db="EMBL/GenBank/DDBJ databases">
        <title>The novel representative of Negativicutes class, Anaeroselena agilis gen. nov. sp. nov.</title>
        <authorList>
            <person name="Prokofeva M.I."/>
            <person name="Elcheninov A.G."/>
            <person name="Klyukina A."/>
            <person name="Kublanov I.V."/>
            <person name="Frolov E.N."/>
            <person name="Podosokorskaya O.A."/>
        </authorList>
    </citation>
    <scope>NUCLEOTIDE SEQUENCE [LARGE SCALE GENOMIC DNA]</scope>
    <source>
        <strain evidence="8 9">4137-cl</strain>
    </source>
</reference>
<evidence type="ECO:0000313" key="9">
    <source>
        <dbReference type="Proteomes" id="UP001254848"/>
    </source>
</evidence>
<dbReference type="NCBIfam" id="TIGR00731">
    <property type="entry name" value="bL25_bact_ctc"/>
    <property type="match status" value="1"/>
</dbReference>
<feature type="domain" description="Large ribosomal subunit protein bL25 L25" evidence="6">
    <location>
        <begin position="7"/>
        <end position="86"/>
    </location>
</feature>
<keyword evidence="1 5" id="KW-0699">rRNA-binding</keyword>
<sequence>MSECIRAIPRTEKVNKVRKDGFVPGVVYGGNLAGSQPVKFEEKRLKKLLRHTYDPRLQVKINNEITPCVIQEVQRDSITGKLIHIALQVINDKTPLKINVPVIFSGQDVLQRRRLALQITRPEIMIRGRQETLPEYVEIDVSTKRLGDKITVADVPLKSNIRVINAANEILAVVTIAKLGLAS</sequence>
<gene>
    <name evidence="5" type="primary">rplY</name>
    <name evidence="5" type="synonym">ctc</name>
    <name evidence="8" type="ORF">Q4T40_03800</name>
</gene>
<feature type="domain" description="Large ribosomal subunit protein bL25 beta" evidence="7">
    <location>
        <begin position="96"/>
        <end position="176"/>
    </location>
</feature>
<comment type="caution">
    <text evidence="8">The sequence shown here is derived from an EMBL/GenBank/DDBJ whole genome shotgun (WGS) entry which is preliminary data.</text>
</comment>
<keyword evidence="2 5" id="KW-0694">RNA-binding</keyword>